<name>A0AAQ2Y0N9_9VIBR</name>
<feature type="transmembrane region" description="Helical" evidence="1">
    <location>
        <begin position="210"/>
        <end position="229"/>
    </location>
</feature>
<dbReference type="Proteomes" id="UP001219537">
    <property type="component" value="Chromosome 2"/>
</dbReference>
<proteinExistence type="predicted"/>
<dbReference type="EMBL" id="CP117989">
    <property type="protein sequence ID" value="WDG10410.1"/>
    <property type="molecule type" value="Genomic_DNA"/>
</dbReference>
<keyword evidence="1" id="KW-1133">Transmembrane helix</keyword>
<feature type="transmembrane region" description="Helical" evidence="1">
    <location>
        <begin position="114"/>
        <end position="131"/>
    </location>
</feature>
<evidence type="ECO:0000313" key="2">
    <source>
        <dbReference type="EMBL" id="WDG10410.1"/>
    </source>
</evidence>
<feature type="transmembrane region" description="Helical" evidence="1">
    <location>
        <begin position="51"/>
        <end position="68"/>
    </location>
</feature>
<feature type="transmembrane region" description="Helical" evidence="1">
    <location>
        <begin position="179"/>
        <end position="203"/>
    </location>
</feature>
<accession>A0AAQ2Y0N9</accession>
<protein>
    <recommendedName>
        <fullName evidence="4">Exosortase</fullName>
    </recommendedName>
</protein>
<keyword evidence="1" id="KW-0812">Transmembrane</keyword>
<gene>
    <name evidence="2" type="ORF">PUN50_23875</name>
</gene>
<reference evidence="2" key="1">
    <citation type="submission" date="2023-02" db="EMBL/GenBank/DDBJ databases">
        <title>Isolation, identification, and genome analysis of Vibrio campbellii in the Penaeus vannamei larvae stage.</title>
        <authorList>
            <person name="Huang T."/>
            <person name="Zhang B."/>
        </authorList>
    </citation>
    <scope>NUCLEOTIDE SEQUENCE</scope>
    <source>
        <strain evidence="2">20220413_1</strain>
    </source>
</reference>
<sequence length="275" mass="30871">MLQRKSSSNVASDSERRSVFNETSFILLVFATIANGLASDFVVWSKDAGNFPLSPLVVFTLFVFVYLHQKNQNHTAALGIPMAVLALFMMIPSSLASWIGLLLASLLYRIQTDRFHQPLILLIMLALTFIWQNSIFKVVSGFILHAETWLIGAFLAPFYPEMTVYTNHLLFHNGHDLSINVGCSVFSNCSFVLLGWVSMYFLLGNRSLPIKWLAILFILLTLTNVVRIGVMAIDYPTYVFVHEGLGADIYNTILILLSVTPLLFSFCKTEKKACD</sequence>
<feature type="transmembrane region" description="Helical" evidence="1">
    <location>
        <begin position="249"/>
        <end position="267"/>
    </location>
</feature>
<dbReference type="RefSeq" id="WP_274291479.1">
    <property type="nucleotide sequence ID" value="NZ_CP117989.1"/>
</dbReference>
<organism evidence="2 3">
    <name type="scientific">Vibrio campbellii</name>
    <dbReference type="NCBI Taxonomy" id="680"/>
    <lineage>
        <taxon>Bacteria</taxon>
        <taxon>Pseudomonadati</taxon>
        <taxon>Pseudomonadota</taxon>
        <taxon>Gammaproteobacteria</taxon>
        <taxon>Vibrionales</taxon>
        <taxon>Vibrionaceae</taxon>
        <taxon>Vibrio</taxon>
    </lineage>
</organism>
<evidence type="ECO:0000256" key="1">
    <source>
        <dbReference type="SAM" id="Phobius"/>
    </source>
</evidence>
<feature type="transmembrane region" description="Helical" evidence="1">
    <location>
        <begin position="80"/>
        <end position="108"/>
    </location>
</feature>
<evidence type="ECO:0000313" key="3">
    <source>
        <dbReference type="Proteomes" id="UP001219537"/>
    </source>
</evidence>
<evidence type="ECO:0008006" key="4">
    <source>
        <dbReference type="Google" id="ProtNLM"/>
    </source>
</evidence>
<dbReference type="AlphaFoldDB" id="A0AAQ2Y0N9"/>
<feature type="transmembrane region" description="Helical" evidence="1">
    <location>
        <begin position="25"/>
        <end position="45"/>
    </location>
</feature>
<keyword evidence="1" id="KW-0472">Membrane</keyword>